<evidence type="ECO:0000313" key="3">
    <source>
        <dbReference type="EMBL" id="RNL68047.1"/>
    </source>
</evidence>
<feature type="chain" id="PRO_5018073277" evidence="1">
    <location>
        <begin position="20"/>
        <end position="240"/>
    </location>
</feature>
<dbReference type="PANTHER" id="PTHR39200:SF1">
    <property type="entry name" value="AUTO-TRANSPORTER ADHESIN HEAD GIN DOMAIN-CONTAINING PROTEIN-RELATED"/>
    <property type="match status" value="1"/>
</dbReference>
<sequence length="240" mass="25353">MKKIITLCIGLLFISTLNAQWFGNKKVTGNGNVVKTDRKTESYDEISVAGMFDVVLVSGREGNLIIEAEENLLEYIETEVKGSSLKIKTAKGINLRPHKKILITVPFEDISEVSLAGSGSITGNGLIKARGFETNLAGSGDIDLAVEADNLESNIAGSGDIKLKGKAKFYEGNISGSGDIHAYELMADEVNAAISGSGDVQVYCNSTLTARISGSGSVLYKGNPKEDSKISGSGKIKKAS</sequence>
<dbReference type="InterPro" id="IPR021255">
    <property type="entry name" value="DUF2807"/>
</dbReference>
<dbReference type="Gene3D" id="2.160.20.120">
    <property type="match status" value="1"/>
</dbReference>
<name>A0A3N0CX74_SINP1</name>
<comment type="caution">
    <text evidence="3">The sequence shown here is derived from an EMBL/GenBank/DDBJ whole genome shotgun (WGS) entry which is preliminary data.</text>
</comment>
<dbReference type="OrthoDB" id="5585143at2"/>
<organism evidence="3 4">
    <name type="scientific">Sinomicrobium pectinilyticum</name>
    <dbReference type="NCBI Taxonomy" id="1084421"/>
    <lineage>
        <taxon>Bacteria</taxon>
        <taxon>Pseudomonadati</taxon>
        <taxon>Bacteroidota</taxon>
        <taxon>Flavobacteriia</taxon>
        <taxon>Flavobacteriales</taxon>
        <taxon>Flavobacteriaceae</taxon>
        <taxon>Sinomicrobium</taxon>
    </lineage>
</organism>
<keyword evidence="1" id="KW-0732">Signal</keyword>
<feature type="signal peptide" evidence="1">
    <location>
        <begin position="1"/>
        <end position="19"/>
    </location>
</feature>
<dbReference type="EMBL" id="RJTM01000214">
    <property type="protein sequence ID" value="RNL68047.1"/>
    <property type="molecule type" value="Genomic_DNA"/>
</dbReference>
<keyword evidence="4" id="KW-1185">Reference proteome</keyword>
<dbReference type="RefSeq" id="WP_123218427.1">
    <property type="nucleotide sequence ID" value="NZ_RJTM01000214.1"/>
</dbReference>
<protein>
    <submittedName>
        <fullName evidence="3">DUF2807 domain-containing protein</fullName>
    </submittedName>
</protein>
<evidence type="ECO:0000313" key="4">
    <source>
        <dbReference type="Proteomes" id="UP000267469"/>
    </source>
</evidence>
<dbReference type="PANTHER" id="PTHR39200">
    <property type="entry name" value="HYPOTHETICAL EXPORTED PROTEIN"/>
    <property type="match status" value="1"/>
</dbReference>
<proteinExistence type="predicted"/>
<dbReference type="AlphaFoldDB" id="A0A3N0CX74"/>
<reference evidence="3 4" key="1">
    <citation type="submission" date="2018-10" db="EMBL/GenBank/DDBJ databases">
        <title>Sinomicrobium pectinilyticum sp. nov., a pectinase-producing bacterium isolated from alkaline and saline soil, and emended description of the genus Sinomicrobium.</title>
        <authorList>
            <person name="Cheng B."/>
            <person name="Li C."/>
            <person name="Lai Q."/>
            <person name="Du M."/>
            <person name="Shao Z."/>
            <person name="Xu P."/>
            <person name="Yang C."/>
        </authorList>
    </citation>
    <scope>NUCLEOTIDE SEQUENCE [LARGE SCALE GENOMIC DNA]</scope>
    <source>
        <strain evidence="3 4">5DNS001</strain>
    </source>
</reference>
<evidence type="ECO:0000256" key="1">
    <source>
        <dbReference type="SAM" id="SignalP"/>
    </source>
</evidence>
<dbReference type="Pfam" id="PF10988">
    <property type="entry name" value="DUF2807"/>
    <property type="match status" value="1"/>
</dbReference>
<accession>A0A3N0CX74</accession>
<dbReference type="Proteomes" id="UP000267469">
    <property type="component" value="Unassembled WGS sequence"/>
</dbReference>
<gene>
    <name evidence="3" type="ORF">ED312_23385</name>
</gene>
<evidence type="ECO:0000259" key="2">
    <source>
        <dbReference type="Pfam" id="PF10988"/>
    </source>
</evidence>
<feature type="domain" description="Putative auto-transporter adhesin head GIN" evidence="2">
    <location>
        <begin position="43"/>
        <end position="224"/>
    </location>
</feature>